<organism evidence="1 2">
    <name type="scientific">Dongia soli</name>
    <dbReference type="NCBI Taxonomy" id="600628"/>
    <lineage>
        <taxon>Bacteria</taxon>
        <taxon>Pseudomonadati</taxon>
        <taxon>Pseudomonadota</taxon>
        <taxon>Alphaproteobacteria</taxon>
        <taxon>Rhodospirillales</taxon>
        <taxon>Dongiaceae</taxon>
        <taxon>Dongia</taxon>
    </lineage>
</organism>
<proteinExistence type="predicted"/>
<comment type="caution">
    <text evidence="1">The sequence shown here is derived from an EMBL/GenBank/DDBJ whole genome shotgun (WGS) entry which is preliminary data.</text>
</comment>
<sequence>MDVSSVGHTTANALHGLKKAEKQLTDTAQNVAAGSLDPKDAVSLSEAANAVKANAAVVKTDGEMTKSLLDIVS</sequence>
<evidence type="ECO:0000313" key="1">
    <source>
        <dbReference type="EMBL" id="MDY0881395.1"/>
    </source>
</evidence>
<keyword evidence="2" id="KW-1185">Reference proteome</keyword>
<evidence type="ECO:0008006" key="3">
    <source>
        <dbReference type="Google" id="ProtNLM"/>
    </source>
</evidence>
<dbReference type="Proteomes" id="UP001279642">
    <property type="component" value="Unassembled WGS sequence"/>
</dbReference>
<name>A0ABU5E503_9PROT</name>
<accession>A0ABU5E503</accession>
<dbReference type="EMBL" id="JAXCLW010000001">
    <property type="protein sequence ID" value="MDY0881395.1"/>
    <property type="molecule type" value="Genomic_DNA"/>
</dbReference>
<dbReference type="RefSeq" id="WP_320506461.1">
    <property type="nucleotide sequence ID" value="NZ_JAXCLW010000001.1"/>
</dbReference>
<evidence type="ECO:0000313" key="2">
    <source>
        <dbReference type="Proteomes" id="UP001279642"/>
    </source>
</evidence>
<reference evidence="1 2" key="1">
    <citation type="journal article" date="2016" name="Antonie Van Leeuwenhoek">
        <title>Dongia soli sp. nov., isolated from soil from Dokdo, Korea.</title>
        <authorList>
            <person name="Kim D.U."/>
            <person name="Lee H."/>
            <person name="Kim H."/>
            <person name="Kim S.G."/>
            <person name="Ka J.O."/>
        </authorList>
    </citation>
    <scope>NUCLEOTIDE SEQUENCE [LARGE SCALE GENOMIC DNA]</scope>
    <source>
        <strain evidence="1 2">D78</strain>
    </source>
</reference>
<gene>
    <name evidence="1" type="ORF">SMD27_00930</name>
</gene>
<protein>
    <recommendedName>
        <fullName evidence="3">Flagellar basal body rod FlgEFG protein</fullName>
    </recommendedName>
</protein>